<evidence type="ECO:0000313" key="1">
    <source>
        <dbReference type="EMBL" id="GCE09825.1"/>
    </source>
</evidence>
<evidence type="ECO:0000313" key="2">
    <source>
        <dbReference type="Proteomes" id="UP000287224"/>
    </source>
</evidence>
<keyword evidence="2" id="KW-1185">Reference proteome</keyword>
<dbReference type="SUPFAM" id="SSF46458">
    <property type="entry name" value="Globin-like"/>
    <property type="match status" value="1"/>
</dbReference>
<dbReference type="Gene3D" id="1.10.490.10">
    <property type="entry name" value="Globins"/>
    <property type="match status" value="1"/>
</dbReference>
<evidence type="ECO:0008006" key="3">
    <source>
        <dbReference type="Google" id="ProtNLM"/>
    </source>
</evidence>
<dbReference type="OrthoDB" id="25954at2"/>
<dbReference type="InterPro" id="IPR012292">
    <property type="entry name" value="Globin/Proto"/>
</dbReference>
<dbReference type="GO" id="GO:0019825">
    <property type="term" value="F:oxygen binding"/>
    <property type="evidence" value="ECO:0007669"/>
    <property type="project" value="InterPro"/>
</dbReference>
<dbReference type="AlphaFoldDB" id="A0A401ZSH7"/>
<dbReference type="CDD" id="cd08916">
    <property type="entry name" value="TrHb3_P"/>
    <property type="match status" value="1"/>
</dbReference>
<dbReference type="EMBL" id="BIFQ01000002">
    <property type="protein sequence ID" value="GCE09825.1"/>
    <property type="molecule type" value="Genomic_DNA"/>
</dbReference>
<proteinExistence type="predicted"/>
<dbReference type="RefSeq" id="WP_126602598.1">
    <property type="nucleotide sequence ID" value="NZ_BIFQ01000002.1"/>
</dbReference>
<name>A0A401ZSH7_9CHLR</name>
<organism evidence="1 2">
    <name type="scientific">Dictyobacter aurantiacus</name>
    <dbReference type="NCBI Taxonomy" id="1936993"/>
    <lineage>
        <taxon>Bacteria</taxon>
        <taxon>Bacillati</taxon>
        <taxon>Chloroflexota</taxon>
        <taxon>Ktedonobacteria</taxon>
        <taxon>Ktedonobacterales</taxon>
        <taxon>Dictyobacteraceae</taxon>
        <taxon>Dictyobacter</taxon>
    </lineage>
</organism>
<comment type="caution">
    <text evidence="1">The sequence shown here is derived from an EMBL/GenBank/DDBJ whole genome shotgun (WGS) entry which is preliminary data.</text>
</comment>
<gene>
    <name evidence="1" type="ORF">KDAU_71540</name>
</gene>
<accession>A0A401ZSH7</accession>
<reference evidence="2" key="1">
    <citation type="submission" date="2018-12" db="EMBL/GenBank/DDBJ databases">
        <title>Tengunoibacter tsumagoiensis gen. nov., sp. nov., Dictyobacter kobayashii sp. nov., D. alpinus sp. nov., and D. joshuensis sp. nov. and description of Dictyobacteraceae fam. nov. within the order Ktedonobacterales isolated from Tengu-no-mugimeshi.</title>
        <authorList>
            <person name="Wang C.M."/>
            <person name="Zheng Y."/>
            <person name="Sakai Y."/>
            <person name="Toyoda A."/>
            <person name="Minakuchi Y."/>
            <person name="Abe K."/>
            <person name="Yokota A."/>
            <person name="Yabe S."/>
        </authorList>
    </citation>
    <scope>NUCLEOTIDE SEQUENCE [LARGE SCALE GENOMIC DNA]</scope>
    <source>
        <strain evidence="2">S-27</strain>
    </source>
</reference>
<dbReference type="InterPro" id="IPR009050">
    <property type="entry name" value="Globin-like_sf"/>
</dbReference>
<sequence length="138" mass="16343">MLKSTQKKDIEGRADIARLIRAFYTHAMADELIGPFFTEVAAINLEEHLPVMYDFWENLLFQTGGYRGGMMQKHFALNDKRKLTPEHFERWLELFEREVDRQFQGPKAEEAKRRAHSIAPSMQMKMNRSFLPMSWFTN</sequence>
<protein>
    <recommendedName>
        <fullName evidence="3">Globin</fullName>
    </recommendedName>
</protein>
<dbReference type="GO" id="GO:0020037">
    <property type="term" value="F:heme binding"/>
    <property type="evidence" value="ECO:0007669"/>
    <property type="project" value="InterPro"/>
</dbReference>
<dbReference type="Proteomes" id="UP000287224">
    <property type="component" value="Unassembled WGS sequence"/>
</dbReference>